<name>A0AAE6FSS5_9PROT</name>
<dbReference type="AlphaFoldDB" id="A0AAE6FSS5"/>
<dbReference type="Proteomes" id="UP000312102">
    <property type="component" value="Chromosome"/>
</dbReference>
<proteinExistence type="predicted"/>
<dbReference type="Pfam" id="PF06073">
    <property type="entry name" value="DUF934"/>
    <property type="match status" value="1"/>
</dbReference>
<dbReference type="KEGG" id="mrk:FIT61_03605"/>
<dbReference type="InterPro" id="IPR008318">
    <property type="entry name" value="UCP030820"/>
</dbReference>
<protein>
    <submittedName>
        <fullName evidence="1">DUF934 domain-containing protein</fullName>
    </submittedName>
</protein>
<accession>A0AAE6FSS5</accession>
<keyword evidence="2" id="KW-1185">Reference proteome</keyword>
<organism evidence="1 2">
    <name type="scientific">Candidatus Methylopumilus rimovensis</name>
    <dbReference type="NCBI Taxonomy" id="2588535"/>
    <lineage>
        <taxon>Bacteria</taxon>
        <taxon>Pseudomonadati</taxon>
        <taxon>Pseudomonadota</taxon>
        <taxon>Betaproteobacteria</taxon>
        <taxon>Nitrosomonadales</taxon>
        <taxon>Methylophilaceae</taxon>
        <taxon>Candidatus Methylopumilus</taxon>
    </lineage>
</organism>
<reference evidence="1 2" key="1">
    <citation type="journal article" date="2019" name="ISME J.">
        <title>Evolution in action: habitat transition from sediment to the pelagial leads to genome streamlining in Methylophilaceae.</title>
        <authorList>
            <person name="Salcher M."/>
            <person name="Schaefle D."/>
            <person name="Kaspar M."/>
            <person name="Neuenschwander S.M."/>
            <person name="Ghai R."/>
        </authorList>
    </citation>
    <scope>NUCLEOTIDE SEQUENCE [LARGE SCALE GENOMIC DNA]</scope>
    <source>
        <strain evidence="1 2">MMS-RI-1</strain>
    </source>
</reference>
<gene>
    <name evidence="1" type="ORF">FIT61_03605</name>
</gene>
<evidence type="ECO:0000313" key="1">
    <source>
        <dbReference type="EMBL" id="QDD13534.1"/>
    </source>
</evidence>
<dbReference type="EMBL" id="CP040986">
    <property type="protein sequence ID" value="QDD13534.1"/>
    <property type="molecule type" value="Genomic_DNA"/>
</dbReference>
<evidence type="ECO:0000313" key="2">
    <source>
        <dbReference type="Proteomes" id="UP000312102"/>
    </source>
</evidence>
<sequence>MSMLNSQLILNQSIVDDEWTFVPLPSGHEEIKKQAGKVVLFKLTGESLPSELQINETVIPQTGKIILPLSVYLKNRDALQHRAKNNEIALWIATHETLDPLISAEKDINIFPLIAVFVERFQDGRIFTLGNLLRTRHQFKNTLRAFGDVLQDQLFYLKRSGFDSYLIKEGKDPNEALKALQSFSDPYQGAVDIKEPVWKRKVRS</sequence>